<organism evidence="5 6">
    <name type="scientific">Pseudomonas oryzicola</name>
    <dbReference type="NCBI Taxonomy" id="485876"/>
    <lineage>
        <taxon>Bacteria</taxon>
        <taxon>Pseudomonadati</taxon>
        <taxon>Pseudomonadota</taxon>
        <taxon>Gammaproteobacteria</taxon>
        <taxon>Pseudomonadales</taxon>
        <taxon>Pseudomonadaceae</taxon>
        <taxon>Pseudomonas</taxon>
    </lineage>
</organism>
<reference evidence="5 6" key="1">
    <citation type="journal article" date="2020" name="Microorganisms">
        <title>Reliable Identification of Environmental Pseudomonas Isolates Using the rpoD Gene.</title>
        <authorList>
            <consortium name="The Broad Institute Genome Sequencing Platform"/>
            <person name="Girard L."/>
            <person name="Lood C."/>
            <person name="Rokni-Zadeh H."/>
            <person name="van Noort V."/>
            <person name="Lavigne R."/>
            <person name="De Mot R."/>
        </authorList>
    </citation>
    <scope>NUCLEOTIDE SEQUENCE [LARGE SCALE GENOMIC DNA]</scope>
    <source>
        <strain evidence="5 6">RD9SR1</strain>
    </source>
</reference>
<evidence type="ECO:0000313" key="6">
    <source>
        <dbReference type="Proteomes" id="UP000609530"/>
    </source>
</evidence>
<dbReference type="CDD" id="cd03141">
    <property type="entry name" value="GATase1_Hsp31_like"/>
    <property type="match status" value="1"/>
</dbReference>
<comment type="caution">
    <text evidence="5">The sequence shown here is derived from an EMBL/GenBank/DDBJ whole genome shotgun (WGS) entry which is preliminary data.</text>
</comment>
<gene>
    <name evidence="5" type="ORF">HU760_013840</name>
</gene>
<dbReference type="EMBL" id="JABWRZ020000001">
    <property type="protein sequence ID" value="MBV4491673.1"/>
    <property type="molecule type" value="Genomic_DNA"/>
</dbReference>
<dbReference type="SUPFAM" id="SSF52317">
    <property type="entry name" value="Class I glutamine amidotransferase-like"/>
    <property type="match status" value="1"/>
</dbReference>
<keyword evidence="5" id="KW-0315">Glutamine amidotransferase</keyword>
<dbReference type="RefSeq" id="WP_186676830.1">
    <property type="nucleotide sequence ID" value="NZ_JABWRZ020000001.1"/>
</dbReference>
<feature type="domain" description="DJ-1/PfpI" evidence="4">
    <location>
        <begin position="28"/>
        <end position="223"/>
    </location>
</feature>
<dbReference type="Gene3D" id="3.40.50.880">
    <property type="match status" value="1"/>
</dbReference>
<evidence type="ECO:0000259" key="4">
    <source>
        <dbReference type="Pfam" id="PF01965"/>
    </source>
</evidence>
<protein>
    <submittedName>
        <fullName evidence="5">Type 1 glutamine amidotransferase domain-containing protein</fullName>
    </submittedName>
</protein>
<dbReference type="Proteomes" id="UP000609530">
    <property type="component" value="Unassembled WGS sequence"/>
</dbReference>
<evidence type="ECO:0000256" key="1">
    <source>
        <dbReference type="ARBA" id="ARBA00023016"/>
    </source>
</evidence>
<proteinExistence type="inferred from homology"/>
<evidence type="ECO:0000256" key="2">
    <source>
        <dbReference type="ARBA" id="ARBA00023239"/>
    </source>
</evidence>
<evidence type="ECO:0000313" key="5">
    <source>
        <dbReference type="EMBL" id="MBV4491673.1"/>
    </source>
</evidence>
<accession>A0ABS6QCJ4</accession>
<dbReference type="Pfam" id="PF01965">
    <property type="entry name" value="DJ-1_PfpI"/>
    <property type="match status" value="1"/>
</dbReference>
<keyword evidence="1" id="KW-0346">Stress response</keyword>
<comment type="similarity">
    <text evidence="3">Belongs to the peptidase C56 family. HSP31-like subfamily.</text>
</comment>
<sequence>MSKKMLVVLTNTAKYPTLKRATGLWLGEAVHFVETVERAGYKVDYVSPLGGYVPVDPHSLQMAPDLDWQWYDDKRFMTRLGSTLSPGRVKASEYCVIYYTGGHGVMYDFVDNQPLQELARQVYENSGIIAAVCHGVVGLLNIKLSDHTLLLKGRKVTGFSNTEEKLAELDKVVPFLTENELGARGGDYSKHEDPWMPYVVVDDRLITGQNPASTALLAEKVLAKLKQR</sequence>
<keyword evidence="6" id="KW-1185">Reference proteome</keyword>
<evidence type="ECO:0000256" key="3">
    <source>
        <dbReference type="ARBA" id="ARBA00038493"/>
    </source>
</evidence>
<name>A0ABS6QCJ4_9PSED</name>
<dbReference type="InterPro" id="IPR029062">
    <property type="entry name" value="Class_I_gatase-like"/>
</dbReference>
<dbReference type="InterPro" id="IPR050325">
    <property type="entry name" value="Prot/Nucl_acid_deglycase"/>
</dbReference>
<keyword evidence="2" id="KW-0456">Lyase</keyword>
<dbReference type="PANTHER" id="PTHR48094">
    <property type="entry name" value="PROTEIN/NUCLEIC ACID DEGLYCASE DJ-1-RELATED"/>
    <property type="match status" value="1"/>
</dbReference>
<dbReference type="PANTHER" id="PTHR48094:SF11">
    <property type="entry name" value="GLUTATHIONE-INDEPENDENT GLYOXALASE HSP31-RELATED"/>
    <property type="match status" value="1"/>
</dbReference>
<dbReference type="InterPro" id="IPR002818">
    <property type="entry name" value="DJ-1/PfpI"/>
</dbReference>